<evidence type="ECO:0000256" key="3">
    <source>
        <dbReference type="ARBA" id="ARBA00022723"/>
    </source>
</evidence>
<dbReference type="GO" id="GO:0046872">
    <property type="term" value="F:metal ion binding"/>
    <property type="evidence" value="ECO:0007669"/>
    <property type="project" value="UniProtKB-KW"/>
</dbReference>
<feature type="domain" description="Peptidase M13 C-terminal" evidence="8">
    <location>
        <begin position="502"/>
        <end position="698"/>
    </location>
</feature>
<name>A0A6C0E681_9ZZZZ</name>
<dbReference type="InterPro" id="IPR024079">
    <property type="entry name" value="MetalloPept_cat_dom_sf"/>
</dbReference>
<feature type="region of interest" description="Disordered" evidence="7">
    <location>
        <begin position="1"/>
        <end position="29"/>
    </location>
</feature>
<evidence type="ECO:0000313" key="10">
    <source>
        <dbReference type="EMBL" id="QHT23779.1"/>
    </source>
</evidence>
<protein>
    <recommendedName>
        <fullName evidence="11">Peptidase M13 C-terminal domain-containing protein</fullName>
    </recommendedName>
</protein>
<sequence>MSDYKIKSKTKLKSRRNTKVKKPHDIGISSYNTTRRRKPVFKSNIDIKDDFYSHINDDWIKHYKLGDEQQYITQIDDFFIVQDKVYHELLDMAKSYINTHDTKLSKCISKFYKSVRDLNTNKQSHKHANSVLENINSLREDKSNVWILLAMVNSNEIVSTGSPLVWSIYADDKDPGINRCYIDYPILTLIDDDLYNDDYNEMSKSEAENKRLYKSHYMKYLKELFANSFGADHKFNVEDVFKIEKKLVDAKNYNKIKNEDIDGYNVVHSSESLEKYGFDWVSFTKALGYKHTPEFFITESLNYLQRISNLLVKEWDTDEWKTYWIYLFIKQQQKFNIDGHIINYNFNGKFVAGQDYEIGRELFPVYSLSYAFNAFLTREYEGIAKNDETLKNYEYIERTTKDLLVILKRILQENTWLHSETKKYALQKLDAIKLEVGVPTNLEEDPMLDYSDDDIWSNLLQLTEWKHKNKLTLEGKSVGDVPEIDWTLTPPKLIGTQAYVVNAYYTETKNKITIPLGYIQKPFIDLDRGMEYNLAYMGFTIAHEISHALDDLGSKYDENGKLKDWWTYNDRTKFNSLQNDIINQYEAFAMYDGIEFDATPSIGEDIADIVGLRICVAYLLEYHANKSSPQSIQNSSFETFFSFYAIQQRQIIKKHALDIQLKTNPHPLDKYRTNVPLSRIPLFRKIYDIQKKDKMYWHSLNCIW</sequence>
<dbReference type="InterPro" id="IPR008753">
    <property type="entry name" value="Peptidase_M13_N"/>
</dbReference>
<dbReference type="GO" id="GO:0004222">
    <property type="term" value="F:metalloendopeptidase activity"/>
    <property type="evidence" value="ECO:0007669"/>
    <property type="project" value="InterPro"/>
</dbReference>
<evidence type="ECO:0000256" key="4">
    <source>
        <dbReference type="ARBA" id="ARBA00022801"/>
    </source>
</evidence>
<dbReference type="SUPFAM" id="SSF55486">
    <property type="entry name" value="Metalloproteases ('zincins'), catalytic domain"/>
    <property type="match status" value="1"/>
</dbReference>
<dbReference type="Pfam" id="PF01431">
    <property type="entry name" value="Peptidase_M13"/>
    <property type="match status" value="1"/>
</dbReference>
<dbReference type="InterPro" id="IPR018497">
    <property type="entry name" value="Peptidase_M13_C"/>
</dbReference>
<dbReference type="GO" id="GO:0005886">
    <property type="term" value="C:plasma membrane"/>
    <property type="evidence" value="ECO:0007669"/>
    <property type="project" value="TreeGrafter"/>
</dbReference>
<dbReference type="CDD" id="cd08662">
    <property type="entry name" value="M13"/>
    <property type="match status" value="1"/>
</dbReference>
<dbReference type="Gene3D" id="3.40.390.10">
    <property type="entry name" value="Collagenase (Catalytic Domain)"/>
    <property type="match status" value="1"/>
</dbReference>
<dbReference type="AlphaFoldDB" id="A0A6C0E681"/>
<evidence type="ECO:0000256" key="5">
    <source>
        <dbReference type="ARBA" id="ARBA00022833"/>
    </source>
</evidence>
<organism evidence="10">
    <name type="scientific">viral metagenome</name>
    <dbReference type="NCBI Taxonomy" id="1070528"/>
    <lineage>
        <taxon>unclassified sequences</taxon>
        <taxon>metagenomes</taxon>
        <taxon>organismal metagenomes</taxon>
    </lineage>
</organism>
<evidence type="ECO:0000256" key="1">
    <source>
        <dbReference type="ARBA" id="ARBA00001947"/>
    </source>
</evidence>
<evidence type="ECO:0000256" key="2">
    <source>
        <dbReference type="ARBA" id="ARBA00022670"/>
    </source>
</evidence>
<keyword evidence="5" id="KW-0862">Zinc</keyword>
<evidence type="ECO:0000259" key="9">
    <source>
        <dbReference type="Pfam" id="PF05649"/>
    </source>
</evidence>
<dbReference type="InterPro" id="IPR042089">
    <property type="entry name" value="Peptidase_M13_dom_2"/>
</dbReference>
<keyword evidence="3" id="KW-0479">Metal-binding</keyword>
<evidence type="ECO:0008006" key="11">
    <source>
        <dbReference type="Google" id="ProtNLM"/>
    </source>
</evidence>
<feature type="compositionally biased region" description="Basic residues" evidence="7">
    <location>
        <begin position="7"/>
        <end position="22"/>
    </location>
</feature>
<keyword evidence="4" id="KW-0378">Hydrolase</keyword>
<comment type="cofactor">
    <cofactor evidence="1">
        <name>Zn(2+)</name>
        <dbReference type="ChEBI" id="CHEBI:29105"/>
    </cofactor>
</comment>
<keyword evidence="6" id="KW-0482">Metalloprotease</keyword>
<dbReference type="PANTHER" id="PTHR11733:SF222">
    <property type="entry name" value="IP12942P"/>
    <property type="match status" value="1"/>
</dbReference>
<dbReference type="EMBL" id="MN739735">
    <property type="protein sequence ID" value="QHT23779.1"/>
    <property type="molecule type" value="Genomic_DNA"/>
</dbReference>
<dbReference type="Pfam" id="PF05649">
    <property type="entry name" value="Peptidase_M13_N"/>
    <property type="match status" value="1"/>
</dbReference>
<dbReference type="GO" id="GO:0006508">
    <property type="term" value="P:proteolysis"/>
    <property type="evidence" value="ECO:0007669"/>
    <property type="project" value="UniProtKB-KW"/>
</dbReference>
<evidence type="ECO:0000259" key="8">
    <source>
        <dbReference type="Pfam" id="PF01431"/>
    </source>
</evidence>
<dbReference type="PROSITE" id="PS51885">
    <property type="entry name" value="NEPRILYSIN"/>
    <property type="match status" value="1"/>
</dbReference>
<accession>A0A6C0E681</accession>
<dbReference type="PRINTS" id="PR00786">
    <property type="entry name" value="NEPRILYSIN"/>
</dbReference>
<dbReference type="InterPro" id="IPR000718">
    <property type="entry name" value="Peptidase_M13"/>
</dbReference>
<evidence type="ECO:0000256" key="6">
    <source>
        <dbReference type="ARBA" id="ARBA00023049"/>
    </source>
</evidence>
<proteinExistence type="predicted"/>
<dbReference type="PANTHER" id="PTHR11733">
    <property type="entry name" value="ZINC METALLOPROTEASE FAMILY M13 NEPRILYSIN-RELATED"/>
    <property type="match status" value="1"/>
</dbReference>
<dbReference type="Gene3D" id="1.10.1380.10">
    <property type="entry name" value="Neutral endopeptidase , domain2"/>
    <property type="match status" value="1"/>
</dbReference>
<reference evidence="10" key="1">
    <citation type="journal article" date="2020" name="Nature">
        <title>Giant virus diversity and host interactions through global metagenomics.</title>
        <authorList>
            <person name="Schulz F."/>
            <person name="Roux S."/>
            <person name="Paez-Espino D."/>
            <person name="Jungbluth S."/>
            <person name="Walsh D.A."/>
            <person name="Denef V.J."/>
            <person name="McMahon K.D."/>
            <person name="Konstantinidis K.T."/>
            <person name="Eloe-Fadrosh E.A."/>
            <person name="Kyrpides N.C."/>
            <person name="Woyke T."/>
        </authorList>
    </citation>
    <scope>NUCLEOTIDE SEQUENCE</scope>
    <source>
        <strain evidence="10">GVMAG-M-3300023179-132</strain>
    </source>
</reference>
<keyword evidence="2" id="KW-0645">Protease</keyword>
<evidence type="ECO:0000256" key="7">
    <source>
        <dbReference type="SAM" id="MobiDB-lite"/>
    </source>
</evidence>
<feature type="domain" description="Peptidase M13 N-terminal" evidence="9">
    <location>
        <begin position="48"/>
        <end position="439"/>
    </location>
</feature>